<evidence type="ECO:0000256" key="5">
    <source>
        <dbReference type="SAM" id="Coils"/>
    </source>
</evidence>
<feature type="region of interest" description="Disordered" evidence="6">
    <location>
        <begin position="136"/>
        <end position="156"/>
    </location>
</feature>
<feature type="coiled-coil region" evidence="5">
    <location>
        <begin position="432"/>
        <end position="459"/>
    </location>
</feature>
<name>A0A8B8Q1E9_9MYRT</name>
<keyword evidence="2 7" id="KW-0812">Transmembrane</keyword>
<protein>
    <submittedName>
        <fullName evidence="10">SUN domain-containing protein 5 isoform X1</fullName>
    </submittedName>
</protein>
<reference evidence="10" key="1">
    <citation type="submission" date="2025-08" db="UniProtKB">
        <authorList>
            <consortium name="RefSeq"/>
        </authorList>
    </citation>
    <scope>IDENTIFICATION</scope>
    <source>
        <tissue evidence="10">Leaf</tissue>
    </source>
</reference>
<dbReference type="GeneID" id="115748007"/>
<evidence type="ECO:0000256" key="1">
    <source>
        <dbReference type="ARBA" id="ARBA00004370"/>
    </source>
</evidence>
<dbReference type="InterPro" id="IPR008979">
    <property type="entry name" value="Galactose-bd-like_sf"/>
</dbReference>
<feature type="region of interest" description="Disordered" evidence="6">
    <location>
        <begin position="386"/>
        <end position="409"/>
    </location>
</feature>
<feature type="transmembrane region" description="Helical" evidence="7">
    <location>
        <begin position="542"/>
        <end position="561"/>
    </location>
</feature>
<dbReference type="PANTHER" id="PTHR12953:SF3">
    <property type="entry name" value="SUN DOMAIN-CONTAINING PROTEIN 5"/>
    <property type="match status" value="1"/>
</dbReference>
<dbReference type="Proteomes" id="UP000827889">
    <property type="component" value="Chromosome 3"/>
</dbReference>
<evidence type="ECO:0000256" key="3">
    <source>
        <dbReference type="ARBA" id="ARBA00022989"/>
    </source>
</evidence>
<dbReference type="SUPFAM" id="SSF49785">
    <property type="entry name" value="Galactose-binding domain-like"/>
    <property type="match status" value="1"/>
</dbReference>
<dbReference type="RefSeq" id="XP_030540222.1">
    <property type="nucleotide sequence ID" value="XM_030684362.2"/>
</dbReference>
<dbReference type="OrthoDB" id="266334at2759"/>
<keyword evidence="9" id="KW-1185">Reference proteome</keyword>
<evidence type="ECO:0000256" key="4">
    <source>
        <dbReference type="ARBA" id="ARBA00023136"/>
    </source>
</evidence>
<sequence length="601" mass="68305">MSSHIERDSDETRLESGECGCNGGRKRLRELFLTSLIFWVWCFVFFSRSKPGLSHGSEGVRKDNKLHKHAYIVGAGNDNRANQLSSEPRKCTACDRSHVPRELRDFEQPLPKINVNEEVLGHLFGCAAPVCRIQSEEGRKARQPEPPNLRGNRPSYLNFDDFRNSRRQEKVLGIPTWLVNITHRLEPDGTEYNYASASKGAKVLAHNKEAKGATNILGKDHDKYLRNPCSIAEKFVVIELAEETLVDAVKIANFEHYSSNFKEFELSGSLSYPTQTWSPLGKFVAKNVKHIQTFKLPEPKWLRYLKLNLLSHYGSKFYCTLSVMEVFGIDAIERMLEDLFVPSSEPSQGDLAKPNASATHLPRHESVAVELKSDDRSQNAVETATTTTEAVDHAQNAKAHEATDPDITRKVPDPIEEVRQMLNGRIPGDTVLKILMQKVRALEQNLSVLEEYIKELNRRQGDMFPEHEKQVSTMLVLVEKRKLEIRDLMEWKELMEKGYRDLVLWKSVASSQVDLLGQENTLLRSDIEKVARDQASLKNKELAVMAVSFFFFCCALLKLISTRPSLTFRASQPDRAVHTSRGWLLILLSSSMTMCIPLFYS</sequence>
<evidence type="ECO:0000259" key="8">
    <source>
        <dbReference type="PROSITE" id="PS51469"/>
    </source>
</evidence>
<dbReference type="KEGG" id="rarg:115748007"/>
<evidence type="ECO:0000256" key="2">
    <source>
        <dbReference type="ARBA" id="ARBA00022692"/>
    </source>
</evidence>
<dbReference type="GO" id="GO:0034975">
    <property type="term" value="P:protein folding in endoplasmic reticulum"/>
    <property type="evidence" value="ECO:0007669"/>
    <property type="project" value="TreeGrafter"/>
</dbReference>
<keyword evidence="4 7" id="KW-0472">Membrane</keyword>
<dbReference type="Gene3D" id="2.60.120.260">
    <property type="entry name" value="Galactose-binding domain-like"/>
    <property type="match status" value="1"/>
</dbReference>
<keyword evidence="3 7" id="KW-1133">Transmembrane helix</keyword>
<dbReference type="PROSITE" id="PS51469">
    <property type="entry name" value="SUN"/>
    <property type="match status" value="1"/>
</dbReference>
<feature type="compositionally biased region" description="Basic and acidic residues" evidence="6">
    <location>
        <begin position="398"/>
        <end position="409"/>
    </location>
</feature>
<organism evidence="9 10">
    <name type="scientific">Rhodamnia argentea</name>
    <dbReference type="NCBI Taxonomy" id="178133"/>
    <lineage>
        <taxon>Eukaryota</taxon>
        <taxon>Viridiplantae</taxon>
        <taxon>Streptophyta</taxon>
        <taxon>Embryophyta</taxon>
        <taxon>Tracheophyta</taxon>
        <taxon>Spermatophyta</taxon>
        <taxon>Magnoliopsida</taxon>
        <taxon>eudicotyledons</taxon>
        <taxon>Gunneridae</taxon>
        <taxon>Pentapetalae</taxon>
        <taxon>rosids</taxon>
        <taxon>malvids</taxon>
        <taxon>Myrtales</taxon>
        <taxon>Myrtaceae</taxon>
        <taxon>Myrtoideae</taxon>
        <taxon>Myrteae</taxon>
        <taxon>Australasian group</taxon>
        <taxon>Rhodamnia</taxon>
    </lineage>
</organism>
<evidence type="ECO:0000313" key="9">
    <source>
        <dbReference type="Proteomes" id="UP000827889"/>
    </source>
</evidence>
<dbReference type="InterPro" id="IPR012919">
    <property type="entry name" value="SUN_dom"/>
</dbReference>
<comment type="subcellular location">
    <subcellularLocation>
        <location evidence="1">Membrane</location>
    </subcellularLocation>
</comment>
<feature type="transmembrane region" description="Helical" evidence="7">
    <location>
        <begin position="582"/>
        <end position="600"/>
    </location>
</feature>
<evidence type="ECO:0000256" key="6">
    <source>
        <dbReference type="SAM" id="MobiDB-lite"/>
    </source>
</evidence>
<dbReference type="Pfam" id="PF07738">
    <property type="entry name" value="Sad1_UNC"/>
    <property type="match status" value="1"/>
</dbReference>
<evidence type="ECO:0000256" key="7">
    <source>
        <dbReference type="SAM" id="Phobius"/>
    </source>
</evidence>
<keyword evidence="5" id="KW-0175">Coiled coil</keyword>
<evidence type="ECO:0000313" key="10">
    <source>
        <dbReference type="RefSeq" id="XP_030540222.1"/>
    </source>
</evidence>
<gene>
    <name evidence="10" type="primary">LOC115748007</name>
</gene>
<dbReference type="AlphaFoldDB" id="A0A8B8Q1E9"/>
<dbReference type="GO" id="GO:0016020">
    <property type="term" value="C:membrane"/>
    <property type="evidence" value="ECO:0007669"/>
    <property type="project" value="UniProtKB-SubCell"/>
</dbReference>
<dbReference type="GO" id="GO:0005737">
    <property type="term" value="C:cytoplasm"/>
    <property type="evidence" value="ECO:0007669"/>
    <property type="project" value="TreeGrafter"/>
</dbReference>
<dbReference type="InterPro" id="IPR045120">
    <property type="entry name" value="Suco/Slp1-like"/>
</dbReference>
<proteinExistence type="predicted"/>
<feature type="domain" description="SUN" evidence="8">
    <location>
        <begin position="150"/>
        <end position="331"/>
    </location>
</feature>
<accession>A0A8B8Q1E9</accession>
<dbReference type="PANTHER" id="PTHR12953">
    <property type="entry name" value="MEMBRANE PROTEIN CH1 RELATED"/>
    <property type="match status" value="1"/>
</dbReference>